<feature type="compositionally biased region" description="Basic and acidic residues" evidence="1">
    <location>
        <begin position="65"/>
        <end position="75"/>
    </location>
</feature>
<evidence type="ECO:0000313" key="3">
    <source>
        <dbReference type="Proteomes" id="UP000027195"/>
    </source>
</evidence>
<sequence length="194" mass="21658">MAGYASALCWHLQQHRALSPGNWRSLIIHNRWRKPACGSTYLGQFAQKTRRGSHPQPLHSLQRGSADHEHGEEPLSQRMGHHPLLATMVNAMPTTKTRGTHPLLLNPLAPIERLSLARTPRSERPRYTYHAACGEKHCSCNSRGPAPDHIFPSSRSPCWRVSIAYPLRRTSPGMDCASKATTVYPAHGRPSSHE</sequence>
<name>A0A067MVG8_BOTB1</name>
<dbReference type="EMBL" id="KL198019">
    <property type="protein sequence ID" value="KDQ19614.1"/>
    <property type="molecule type" value="Genomic_DNA"/>
</dbReference>
<gene>
    <name evidence="2" type="ORF">BOTBODRAFT_444188</name>
</gene>
<dbReference type="Proteomes" id="UP000027195">
    <property type="component" value="Unassembled WGS sequence"/>
</dbReference>
<protein>
    <submittedName>
        <fullName evidence="2">Uncharacterized protein</fullName>
    </submittedName>
</protein>
<reference evidence="3" key="1">
    <citation type="journal article" date="2014" name="Proc. Natl. Acad. Sci. U.S.A.">
        <title>Extensive sampling of basidiomycete genomes demonstrates inadequacy of the white-rot/brown-rot paradigm for wood decay fungi.</title>
        <authorList>
            <person name="Riley R."/>
            <person name="Salamov A.A."/>
            <person name="Brown D.W."/>
            <person name="Nagy L.G."/>
            <person name="Floudas D."/>
            <person name="Held B.W."/>
            <person name="Levasseur A."/>
            <person name="Lombard V."/>
            <person name="Morin E."/>
            <person name="Otillar R."/>
            <person name="Lindquist E.A."/>
            <person name="Sun H."/>
            <person name="LaButti K.M."/>
            <person name="Schmutz J."/>
            <person name="Jabbour D."/>
            <person name="Luo H."/>
            <person name="Baker S.E."/>
            <person name="Pisabarro A.G."/>
            <person name="Walton J.D."/>
            <person name="Blanchette R.A."/>
            <person name="Henrissat B."/>
            <person name="Martin F."/>
            <person name="Cullen D."/>
            <person name="Hibbett D.S."/>
            <person name="Grigoriev I.V."/>
        </authorList>
    </citation>
    <scope>NUCLEOTIDE SEQUENCE [LARGE SCALE GENOMIC DNA]</scope>
    <source>
        <strain evidence="3">FD-172 SS1</strain>
    </source>
</reference>
<keyword evidence="3" id="KW-1185">Reference proteome</keyword>
<evidence type="ECO:0000313" key="2">
    <source>
        <dbReference type="EMBL" id="KDQ19614.1"/>
    </source>
</evidence>
<dbReference type="AlphaFoldDB" id="A0A067MVG8"/>
<evidence type="ECO:0000256" key="1">
    <source>
        <dbReference type="SAM" id="MobiDB-lite"/>
    </source>
</evidence>
<dbReference type="HOGENOM" id="CLU_1402214_0_0_1"/>
<dbReference type="InParanoid" id="A0A067MVG8"/>
<organism evidence="2 3">
    <name type="scientific">Botryobasidium botryosum (strain FD-172 SS1)</name>
    <dbReference type="NCBI Taxonomy" id="930990"/>
    <lineage>
        <taxon>Eukaryota</taxon>
        <taxon>Fungi</taxon>
        <taxon>Dikarya</taxon>
        <taxon>Basidiomycota</taxon>
        <taxon>Agaricomycotina</taxon>
        <taxon>Agaricomycetes</taxon>
        <taxon>Cantharellales</taxon>
        <taxon>Botryobasidiaceae</taxon>
        <taxon>Botryobasidium</taxon>
    </lineage>
</organism>
<proteinExistence type="predicted"/>
<accession>A0A067MVG8</accession>
<feature type="region of interest" description="Disordered" evidence="1">
    <location>
        <begin position="48"/>
        <end position="76"/>
    </location>
</feature>